<dbReference type="OrthoDB" id="10476061at2759"/>
<keyword evidence="2" id="KW-1185">Reference proteome</keyword>
<sequence length="86" mass="9655">MVPLMKVSATEKEHKFLMNFKTSKEKVLEQEPEILSCCTTASPLSPKLFIACTPLLLGVMFISMYTSLLDQARTTAVFICTEYTIT</sequence>
<dbReference type="AlphaFoldDB" id="A0A6J0PML1"/>
<protein>
    <submittedName>
        <fullName evidence="3">Uncharacterized protein LOC109506256</fullName>
    </submittedName>
</protein>
<organism evidence="2 3">
    <name type="scientific">Elaeis guineensis var. tenera</name>
    <name type="common">Oil palm</name>
    <dbReference type="NCBI Taxonomy" id="51953"/>
    <lineage>
        <taxon>Eukaryota</taxon>
        <taxon>Viridiplantae</taxon>
        <taxon>Streptophyta</taxon>
        <taxon>Embryophyta</taxon>
        <taxon>Tracheophyta</taxon>
        <taxon>Spermatophyta</taxon>
        <taxon>Magnoliopsida</taxon>
        <taxon>Liliopsida</taxon>
        <taxon>Arecaceae</taxon>
        <taxon>Arecoideae</taxon>
        <taxon>Cocoseae</taxon>
        <taxon>Elaeidinae</taxon>
        <taxon>Elaeis</taxon>
    </lineage>
</organism>
<accession>A0A6J0PML1</accession>
<proteinExistence type="predicted"/>
<name>A0A6J0PML1_ELAGV</name>
<feature type="transmembrane region" description="Helical" evidence="1">
    <location>
        <begin position="48"/>
        <end position="68"/>
    </location>
</feature>
<evidence type="ECO:0000313" key="3">
    <source>
        <dbReference type="RefSeq" id="XP_019708326.1"/>
    </source>
</evidence>
<keyword evidence="1" id="KW-0472">Membrane</keyword>
<reference evidence="3" key="1">
    <citation type="submission" date="2025-08" db="UniProtKB">
        <authorList>
            <consortium name="RefSeq"/>
        </authorList>
    </citation>
    <scope>IDENTIFICATION</scope>
</reference>
<keyword evidence="1" id="KW-1133">Transmembrane helix</keyword>
<gene>
    <name evidence="3" type="primary">LOC109506256</name>
</gene>
<evidence type="ECO:0000256" key="1">
    <source>
        <dbReference type="SAM" id="Phobius"/>
    </source>
</evidence>
<dbReference type="InParanoid" id="A0A6J0PML1"/>
<evidence type="ECO:0000313" key="2">
    <source>
        <dbReference type="Proteomes" id="UP000504607"/>
    </source>
</evidence>
<dbReference type="RefSeq" id="XP_019708326.1">
    <property type="nucleotide sequence ID" value="XM_019852767.1"/>
</dbReference>
<dbReference type="Proteomes" id="UP000504607">
    <property type="component" value="Chromosome 9"/>
</dbReference>
<keyword evidence="1" id="KW-0812">Transmembrane</keyword>